<feature type="transmembrane region" description="Helical" evidence="1">
    <location>
        <begin position="7"/>
        <end position="27"/>
    </location>
</feature>
<proteinExistence type="predicted"/>
<organism evidence="2 3">
    <name type="scientific">Theobroma cacao</name>
    <name type="common">Cacao</name>
    <name type="synonym">Cocoa</name>
    <dbReference type="NCBI Taxonomy" id="3641"/>
    <lineage>
        <taxon>Eukaryota</taxon>
        <taxon>Viridiplantae</taxon>
        <taxon>Streptophyta</taxon>
        <taxon>Embryophyta</taxon>
        <taxon>Tracheophyta</taxon>
        <taxon>Spermatophyta</taxon>
        <taxon>Magnoliopsida</taxon>
        <taxon>eudicotyledons</taxon>
        <taxon>Gunneridae</taxon>
        <taxon>Pentapetalae</taxon>
        <taxon>rosids</taxon>
        <taxon>malvids</taxon>
        <taxon>Malvales</taxon>
        <taxon>Malvaceae</taxon>
        <taxon>Byttnerioideae</taxon>
        <taxon>Theobroma</taxon>
    </lineage>
</organism>
<keyword evidence="1" id="KW-0812">Transmembrane</keyword>
<dbReference type="Proteomes" id="UP000026915">
    <property type="component" value="Chromosome 5"/>
</dbReference>
<evidence type="ECO:0000313" key="3">
    <source>
        <dbReference type="Proteomes" id="UP000026915"/>
    </source>
</evidence>
<gene>
    <name evidence="2" type="ORF">TCM_026115</name>
</gene>
<keyword evidence="1" id="KW-0472">Membrane</keyword>
<accession>A0A061F297</accession>
<protein>
    <submittedName>
        <fullName evidence="2">Uncharacterized protein isoform 2</fullName>
    </submittedName>
</protein>
<evidence type="ECO:0000313" key="2">
    <source>
        <dbReference type="EMBL" id="EOY10802.1"/>
    </source>
</evidence>
<name>A0A061F297_THECC</name>
<dbReference type="AlphaFoldDB" id="A0A061F297"/>
<sequence>FFLVSLVIFILICNFVFFLFSTFRFHYCMNLSIFVFFISFFFLAFKFLTFVIHFVTFRFRPLTQRLYYILARRNQVVHGETSMTGFVC</sequence>
<dbReference type="HOGENOM" id="CLU_190371_0_0_1"/>
<keyword evidence="3" id="KW-1185">Reference proteome</keyword>
<dbReference type="Gramene" id="EOY10802">
    <property type="protein sequence ID" value="EOY10802"/>
    <property type="gene ID" value="TCM_026115"/>
</dbReference>
<evidence type="ECO:0000256" key="1">
    <source>
        <dbReference type="SAM" id="Phobius"/>
    </source>
</evidence>
<feature type="transmembrane region" description="Helical" evidence="1">
    <location>
        <begin position="33"/>
        <end position="55"/>
    </location>
</feature>
<reference evidence="2 3" key="1">
    <citation type="journal article" date="2013" name="Genome Biol.">
        <title>The genome sequence of the most widely cultivated cacao type and its use to identify candidate genes regulating pod color.</title>
        <authorList>
            <person name="Motamayor J.C."/>
            <person name="Mockaitis K."/>
            <person name="Schmutz J."/>
            <person name="Haiminen N."/>
            <person name="Iii D.L."/>
            <person name="Cornejo O."/>
            <person name="Findley S.D."/>
            <person name="Zheng P."/>
            <person name="Utro F."/>
            <person name="Royaert S."/>
            <person name="Saski C."/>
            <person name="Jenkins J."/>
            <person name="Podicheti R."/>
            <person name="Zhao M."/>
            <person name="Scheffler B.E."/>
            <person name="Stack J.C."/>
            <person name="Feltus F.A."/>
            <person name="Mustiga G.M."/>
            <person name="Amores F."/>
            <person name="Phillips W."/>
            <person name="Marelli J.P."/>
            <person name="May G.D."/>
            <person name="Shapiro H."/>
            <person name="Ma J."/>
            <person name="Bustamante C.D."/>
            <person name="Schnell R.J."/>
            <person name="Main D."/>
            <person name="Gilbert D."/>
            <person name="Parida L."/>
            <person name="Kuhn D.N."/>
        </authorList>
    </citation>
    <scope>NUCLEOTIDE SEQUENCE [LARGE SCALE GENOMIC DNA]</scope>
    <source>
        <strain evidence="3">cv. Matina 1-6</strain>
    </source>
</reference>
<dbReference type="EMBL" id="CM001883">
    <property type="protein sequence ID" value="EOY10802.1"/>
    <property type="molecule type" value="Genomic_DNA"/>
</dbReference>
<keyword evidence="1" id="KW-1133">Transmembrane helix</keyword>
<feature type="non-terminal residue" evidence="2">
    <location>
        <position position="1"/>
    </location>
</feature>